<keyword evidence="3 9" id="KW-0813">Transport</keyword>
<evidence type="ECO:0000313" key="13">
    <source>
        <dbReference type="EMBL" id="AUM73144.1"/>
    </source>
</evidence>
<dbReference type="EMBL" id="CP025583">
    <property type="protein sequence ID" value="AUM73144.1"/>
    <property type="molecule type" value="Genomic_DNA"/>
</dbReference>
<gene>
    <name evidence="13" type="ORF">CYR75_01520</name>
</gene>
<dbReference type="Gene3D" id="2.40.50.100">
    <property type="match status" value="1"/>
</dbReference>
<keyword evidence="4 9" id="KW-1003">Cell membrane</keyword>
<evidence type="ECO:0000256" key="4">
    <source>
        <dbReference type="ARBA" id="ARBA00022475"/>
    </source>
</evidence>
<dbReference type="InterPro" id="IPR010129">
    <property type="entry name" value="T1SS_HlyD"/>
</dbReference>
<dbReference type="InterPro" id="IPR050739">
    <property type="entry name" value="MFP"/>
</dbReference>
<evidence type="ECO:0000259" key="12">
    <source>
        <dbReference type="Pfam" id="PF26002"/>
    </source>
</evidence>
<feature type="coiled-coil region" evidence="10">
    <location>
        <begin position="211"/>
        <end position="260"/>
    </location>
</feature>
<dbReference type="AlphaFoldDB" id="A0A2K9MBZ3"/>
<dbReference type="Gene3D" id="2.40.30.170">
    <property type="match status" value="1"/>
</dbReference>
<feature type="domain" description="AprE-like beta-barrel" evidence="12">
    <location>
        <begin position="323"/>
        <end position="409"/>
    </location>
</feature>
<evidence type="ECO:0000256" key="10">
    <source>
        <dbReference type="SAM" id="Coils"/>
    </source>
</evidence>
<comment type="similarity">
    <text evidence="2 9">Belongs to the membrane fusion protein (MFP) (TC 8.A.1) family.</text>
</comment>
<dbReference type="Pfam" id="PF25994">
    <property type="entry name" value="HH_AprE"/>
    <property type="match status" value="1"/>
</dbReference>
<dbReference type="GO" id="GO:0015031">
    <property type="term" value="P:protein transport"/>
    <property type="evidence" value="ECO:0007669"/>
    <property type="project" value="InterPro"/>
</dbReference>
<protein>
    <recommendedName>
        <fullName evidence="9">Membrane fusion protein (MFP) family protein</fullName>
    </recommendedName>
</protein>
<dbReference type="Pfam" id="PF26002">
    <property type="entry name" value="Beta-barrel_AprE"/>
    <property type="match status" value="1"/>
</dbReference>
<evidence type="ECO:0000256" key="6">
    <source>
        <dbReference type="ARBA" id="ARBA00022692"/>
    </source>
</evidence>
<organism evidence="13 14">
    <name type="scientific">Paracoccus jeotgali</name>
    <dbReference type="NCBI Taxonomy" id="2065379"/>
    <lineage>
        <taxon>Bacteria</taxon>
        <taxon>Pseudomonadati</taxon>
        <taxon>Pseudomonadota</taxon>
        <taxon>Alphaproteobacteria</taxon>
        <taxon>Rhodobacterales</taxon>
        <taxon>Paracoccaceae</taxon>
        <taxon>Paracoccus</taxon>
    </lineage>
</organism>
<comment type="subcellular location">
    <subcellularLocation>
        <location evidence="1 9">Cell inner membrane</location>
        <topology evidence="1 9">Single-pass membrane protein</topology>
    </subcellularLocation>
</comment>
<dbReference type="InterPro" id="IPR058781">
    <property type="entry name" value="HH_AprE-like"/>
</dbReference>
<dbReference type="Proteomes" id="UP000234882">
    <property type="component" value="Chromosome"/>
</dbReference>
<evidence type="ECO:0000256" key="8">
    <source>
        <dbReference type="ARBA" id="ARBA00023136"/>
    </source>
</evidence>
<evidence type="ECO:0000259" key="11">
    <source>
        <dbReference type="Pfam" id="PF25994"/>
    </source>
</evidence>
<evidence type="ECO:0000313" key="14">
    <source>
        <dbReference type="Proteomes" id="UP000234882"/>
    </source>
</evidence>
<keyword evidence="6" id="KW-0812">Transmembrane</keyword>
<keyword evidence="10" id="KW-0175">Coiled coil</keyword>
<sequence>MSRGATGRASARGPLIMGLAALFVLVAGFGVWAASARIAGAIVASGQIEVEQHRQIVQHPDGGVVAQILVRDGQPVEQGEVLIRLDGSLLQTELTIIEGQYHEVLARRGRLEAERDGSAEIRFPDPLTAAARADPRLRDVLAGQESLFAARLLGFQQSLDQLAIQLDQLTSQIDGIDAQAAAVRTQRGLIAEELANQRSLLDKGLAQMPRILALEREAAAIEGQIGELQALKAQAEARKAEIAMTRLQRQGERREQAESELRDLGYRELELAERRQALRDRIARLDITAPVAGIVHQLQITTPRAVLRPADPVLYLVPQDRPLVVAARIAAIHIDEVRPGQPVRLHLPGFNTRLTPQIEAVVDRISADALTDETTRGIFYRAEIAISAGGAGDLPLLPGMPVEIHIQTGLRSPAAYLLKPFTDYFARAMRES</sequence>
<evidence type="ECO:0000256" key="7">
    <source>
        <dbReference type="ARBA" id="ARBA00022989"/>
    </source>
</evidence>
<dbReference type="GO" id="GO:0005886">
    <property type="term" value="C:plasma membrane"/>
    <property type="evidence" value="ECO:0007669"/>
    <property type="project" value="UniProtKB-SubCell"/>
</dbReference>
<reference evidence="14" key="1">
    <citation type="submission" date="2017-12" db="EMBL/GenBank/DDBJ databases">
        <title>Genomic analysis of Paracoccus sp. CBA4604.</title>
        <authorList>
            <person name="Roh S.W."/>
            <person name="Kim J.Y."/>
            <person name="Kim J.S."/>
        </authorList>
    </citation>
    <scope>NUCLEOTIDE SEQUENCE [LARGE SCALE GENOMIC DNA]</scope>
    <source>
        <strain evidence="14">CBA4604</strain>
    </source>
</reference>
<accession>A0A2K9MBZ3</accession>
<evidence type="ECO:0000256" key="9">
    <source>
        <dbReference type="RuleBase" id="RU365093"/>
    </source>
</evidence>
<dbReference type="InterPro" id="IPR058982">
    <property type="entry name" value="Beta-barrel_AprE"/>
</dbReference>
<evidence type="ECO:0000256" key="1">
    <source>
        <dbReference type="ARBA" id="ARBA00004377"/>
    </source>
</evidence>
<keyword evidence="7" id="KW-1133">Transmembrane helix</keyword>
<dbReference type="PRINTS" id="PR01490">
    <property type="entry name" value="RTXTOXIND"/>
</dbReference>
<dbReference type="OrthoDB" id="9810980at2"/>
<evidence type="ECO:0000256" key="3">
    <source>
        <dbReference type="ARBA" id="ARBA00022448"/>
    </source>
</evidence>
<feature type="domain" description="AprE-like long alpha-helical hairpin" evidence="11">
    <location>
        <begin position="91"/>
        <end position="281"/>
    </location>
</feature>
<dbReference type="KEGG" id="paru:CYR75_01520"/>
<keyword evidence="8" id="KW-0472">Membrane</keyword>
<evidence type="ECO:0000256" key="2">
    <source>
        <dbReference type="ARBA" id="ARBA00009477"/>
    </source>
</evidence>
<name>A0A2K9MBZ3_9RHOB</name>
<proteinExistence type="inferred from homology"/>
<dbReference type="NCBIfam" id="TIGR01843">
    <property type="entry name" value="type_I_hlyD"/>
    <property type="match status" value="1"/>
</dbReference>
<keyword evidence="5 9" id="KW-0997">Cell inner membrane</keyword>
<dbReference type="RefSeq" id="WP_101498528.1">
    <property type="nucleotide sequence ID" value="NZ_CP025583.1"/>
</dbReference>
<dbReference type="PANTHER" id="PTHR30386">
    <property type="entry name" value="MEMBRANE FUSION SUBUNIT OF EMRAB-TOLC MULTIDRUG EFFLUX PUMP"/>
    <property type="match status" value="1"/>
</dbReference>
<keyword evidence="14" id="KW-1185">Reference proteome</keyword>
<dbReference type="PANTHER" id="PTHR30386:SF17">
    <property type="entry name" value="ALKALINE PROTEASE SECRETION PROTEIN APRE"/>
    <property type="match status" value="1"/>
</dbReference>
<evidence type="ECO:0000256" key="5">
    <source>
        <dbReference type="ARBA" id="ARBA00022519"/>
    </source>
</evidence>